<keyword evidence="3" id="KW-0804">Transcription</keyword>
<evidence type="ECO:0000256" key="1">
    <source>
        <dbReference type="ARBA" id="ARBA00023015"/>
    </source>
</evidence>
<dbReference type="InterPro" id="IPR019887">
    <property type="entry name" value="Tscrpt_reg_AsnC/Lrp_C"/>
</dbReference>
<dbReference type="SMART" id="SM00344">
    <property type="entry name" value="HTH_ASNC"/>
    <property type="match status" value="1"/>
</dbReference>
<proteinExistence type="predicted"/>
<sequence>MKRSLDRIDERLLDLLKLNAREATASLARKLNLSRSAVQDRISRLERDGVIAGYTIRLGEDAPEDRLQAIVRFTVDPKHTAEIIRKISSSAEAKSCYSVSGAFDLIVIVGAGTAVRLNQVLQEFGEIEGVERTTSSIVLDAAFENR</sequence>
<keyword evidence="2" id="KW-0238">DNA-binding</keyword>
<organism evidence="5 6">
    <name type="scientific">Nitratireductor pacificus pht-3B</name>
    <dbReference type="NCBI Taxonomy" id="391937"/>
    <lineage>
        <taxon>Bacteria</taxon>
        <taxon>Pseudomonadati</taxon>
        <taxon>Pseudomonadota</taxon>
        <taxon>Alphaproteobacteria</taxon>
        <taxon>Hyphomicrobiales</taxon>
        <taxon>Phyllobacteriaceae</taxon>
        <taxon>Nitratireductor</taxon>
    </lineage>
</organism>
<dbReference type="SUPFAM" id="SSF54909">
    <property type="entry name" value="Dimeric alpha+beta barrel"/>
    <property type="match status" value="1"/>
</dbReference>
<dbReference type="AlphaFoldDB" id="K2LM54"/>
<keyword evidence="6" id="KW-1185">Reference proteome</keyword>
<protein>
    <submittedName>
        <fullName evidence="5">Transcriptional regulator</fullName>
    </submittedName>
</protein>
<evidence type="ECO:0000256" key="3">
    <source>
        <dbReference type="ARBA" id="ARBA00023163"/>
    </source>
</evidence>
<feature type="domain" description="HTH asnC-type" evidence="4">
    <location>
        <begin position="5"/>
        <end position="71"/>
    </location>
</feature>
<gene>
    <name evidence="5" type="ORF">NA2_10303</name>
</gene>
<name>K2LM54_9HYPH</name>
<evidence type="ECO:0000256" key="2">
    <source>
        <dbReference type="ARBA" id="ARBA00023125"/>
    </source>
</evidence>
<dbReference type="InterPro" id="IPR011008">
    <property type="entry name" value="Dimeric_a/b-barrel"/>
</dbReference>
<keyword evidence="1" id="KW-0805">Transcription regulation</keyword>
<dbReference type="InterPro" id="IPR036388">
    <property type="entry name" value="WH-like_DNA-bd_sf"/>
</dbReference>
<evidence type="ECO:0000313" key="5">
    <source>
        <dbReference type="EMBL" id="EKF18859.1"/>
    </source>
</evidence>
<comment type="caution">
    <text evidence="5">The sequence shown here is derived from an EMBL/GenBank/DDBJ whole genome shotgun (WGS) entry which is preliminary data.</text>
</comment>
<dbReference type="InterPro" id="IPR036390">
    <property type="entry name" value="WH_DNA-bd_sf"/>
</dbReference>
<dbReference type="STRING" id="391937.NA2_10303"/>
<dbReference type="PRINTS" id="PR00033">
    <property type="entry name" value="HTHASNC"/>
</dbReference>
<dbReference type="InterPro" id="IPR019888">
    <property type="entry name" value="Tscrpt_reg_AsnC-like"/>
</dbReference>
<dbReference type="Gene3D" id="3.30.70.920">
    <property type="match status" value="1"/>
</dbReference>
<accession>K2LM54</accession>
<dbReference type="Pfam" id="PF01037">
    <property type="entry name" value="AsnC_trans_reg"/>
    <property type="match status" value="1"/>
</dbReference>
<dbReference type="Gene3D" id="1.10.10.10">
    <property type="entry name" value="Winged helix-like DNA-binding domain superfamily/Winged helix DNA-binding domain"/>
    <property type="match status" value="1"/>
</dbReference>
<dbReference type="OrthoDB" id="9809462at2"/>
<evidence type="ECO:0000313" key="6">
    <source>
        <dbReference type="Proteomes" id="UP000006786"/>
    </source>
</evidence>
<dbReference type="GO" id="GO:0005829">
    <property type="term" value="C:cytosol"/>
    <property type="evidence" value="ECO:0007669"/>
    <property type="project" value="TreeGrafter"/>
</dbReference>
<dbReference type="PROSITE" id="PS50956">
    <property type="entry name" value="HTH_ASNC_2"/>
    <property type="match status" value="1"/>
</dbReference>
<dbReference type="GO" id="GO:0043565">
    <property type="term" value="F:sequence-specific DNA binding"/>
    <property type="evidence" value="ECO:0007669"/>
    <property type="project" value="InterPro"/>
</dbReference>
<dbReference type="Pfam" id="PF13412">
    <property type="entry name" value="HTH_24"/>
    <property type="match status" value="1"/>
</dbReference>
<dbReference type="InterPro" id="IPR000485">
    <property type="entry name" value="AsnC-type_HTH_dom"/>
</dbReference>
<dbReference type="Proteomes" id="UP000006786">
    <property type="component" value="Unassembled WGS sequence"/>
</dbReference>
<dbReference type="PANTHER" id="PTHR30154:SF53">
    <property type="entry name" value="HTH-TYPE TRANSCRIPTIONAL REGULATOR LRPC"/>
    <property type="match status" value="1"/>
</dbReference>
<dbReference type="EMBL" id="AMRM01000010">
    <property type="protein sequence ID" value="EKF18859.1"/>
    <property type="molecule type" value="Genomic_DNA"/>
</dbReference>
<dbReference type="RefSeq" id="WP_008596699.1">
    <property type="nucleotide sequence ID" value="NZ_AMRM01000010.1"/>
</dbReference>
<dbReference type="SUPFAM" id="SSF46785">
    <property type="entry name" value="Winged helix' DNA-binding domain"/>
    <property type="match status" value="1"/>
</dbReference>
<evidence type="ECO:0000259" key="4">
    <source>
        <dbReference type="PROSITE" id="PS50956"/>
    </source>
</evidence>
<dbReference type="PANTHER" id="PTHR30154">
    <property type="entry name" value="LEUCINE-RESPONSIVE REGULATORY PROTEIN"/>
    <property type="match status" value="1"/>
</dbReference>
<dbReference type="eggNOG" id="COG1522">
    <property type="taxonomic scope" value="Bacteria"/>
</dbReference>
<reference evidence="5 6" key="1">
    <citation type="journal article" date="2012" name="J. Bacteriol.">
        <title>Genome Sequence of Nitratireductor pacificus Type Strain pht-3B.</title>
        <authorList>
            <person name="Lai Q."/>
            <person name="Li G."/>
            <person name="Shao Z."/>
        </authorList>
    </citation>
    <scope>NUCLEOTIDE SEQUENCE [LARGE SCALE GENOMIC DNA]</scope>
    <source>
        <strain evidence="6">pht-3B</strain>
    </source>
</reference>
<dbReference type="GO" id="GO:0043200">
    <property type="term" value="P:response to amino acid"/>
    <property type="evidence" value="ECO:0007669"/>
    <property type="project" value="TreeGrafter"/>
</dbReference>